<feature type="signal peptide" evidence="3">
    <location>
        <begin position="1"/>
        <end position="19"/>
    </location>
</feature>
<evidence type="ECO:0000256" key="2">
    <source>
        <dbReference type="PIRSR" id="PIRSR637460-2"/>
    </source>
</evidence>
<dbReference type="PROSITE" id="PS51257">
    <property type="entry name" value="PROKAR_LIPOPROTEIN"/>
    <property type="match status" value="1"/>
</dbReference>
<dbReference type="Proteomes" id="UP000466307">
    <property type="component" value="Unassembled WGS sequence"/>
</dbReference>
<evidence type="ECO:0000313" key="5">
    <source>
        <dbReference type="EMBL" id="NDK89858.1"/>
    </source>
</evidence>
<reference evidence="5 6" key="1">
    <citation type="submission" date="2020-01" db="EMBL/GenBank/DDBJ databases">
        <title>Investigation of new actinobacteria for the biodesulphurisation of diesel fuel.</title>
        <authorList>
            <person name="Athi Narayanan S.M."/>
        </authorList>
    </citation>
    <scope>NUCLEOTIDE SEQUENCE [LARGE SCALE GENOMIC DNA]</scope>
    <source>
        <strain evidence="5 6">213E</strain>
    </source>
</reference>
<dbReference type="PANTHER" id="PTHR37981:SF1">
    <property type="entry name" value="SGNH HYDROLASE-TYPE ESTERASE DOMAIN-CONTAINING PROTEIN"/>
    <property type="match status" value="1"/>
</dbReference>
<gene>
    <name evidence="5" type="ORF">GYA93_09745</name>
</gene>
<dbReference type="GO" id="GO:0004806">
    <property type="term" value="F:triacylglycerol lipase activity"/>
    <property type="evidence" value="ECO:0007669"/>
    <property type="project" value="TreeGrafter"/>
</dbReference>
<evidence type="ECO:0000259" key="4">
    <source>
        <dbReference type="Pfam" id="PF13472"/>
    </source>
</evidence>
<keyword evidence="5" id="KW-0378">Hydrolase</keyword>
<feature type="disulfide bond" evidence="2">
    <location>
        <begin position="152"/>
        <end position="165"/>
    </location>
</feature>
<dbReference type="CDD" id="cd01823">
    <property type="entry name" value="SEST_like"/>
    <property type="match status" value="1"/>
</dbReference>
<keyword evidence="6" id="KW-1185">Reference proteome</keyword>
<keyword evidence="3" id="KW-0732">Signal</keyword>
<feature type="disulfide bond" evidence="2">
    <location>
        <begin position="216"/>
        <end position="265"/>
    </location>
</feature>
<dbReference type="EMBL" id="JAADZU010000025">
    <property type="protein sequence ID" value="NDK89858.1"/>
    <property type="molecule type" value="Genomic_DNA"/>
</dbReference>
<organism evidence="5 6">
    <name type="scientific">Gordonia desulfuricans</name>
    <dbReference type="NCBI Taxonomy" id="89051"/>
    <lineage>
        <taxon>Bacteria</taxon>
        <taxon>Bacillati</taxon>
        <taxon>Actinomycetota</taxon>
        <taxon>Actinomycetes</taxon>
        <taxon>Mycobacteriales</taxon>
        <taxon>Gordoniaceae</taxon>
        <taxon>Gordonia</taxon>
    </lineage>
</organism>
<feature type="active site" evidence="1">
    <location>
        <position position="285"/>
    </location>
</feature>
<dbReference type="RefSeq" id="WP_059035571.1">
    <property type="nucleotide sequence ID" value="NZ_JAADZU010000025.1"/>
</dbReference>
<dbReference type="Pfam" id="PF13472">
    <property type="entry name" value="Lipase_GDSL_2"/>
    <property type="match status" value="1"/>
</dbReference>
<dbReference type="GO" id="GO:0019433">
    <property type="term" value="P:triglyceride catabolic process"/>
    <property type="evidence" value="ECO:0007669"/>
    <property type="project" value="TreeGrafter"/>
</dbReference>
<feature type="chain" id="PRO_5038992831" evidence="3">
    <location>
        <begin position="20"/>
        <end position="304"/>
    </location>
</feature>
<evidence type="ECO:0000256" key="3">
    <source>
        <dbReference type="SAM" id="SignalP"/>
    </source>
</evidence>
<comment type="caution">
    <text evidence="5">The sequence shown here is derived from an EMBL/GenBank/DDBJ whole genome shotgun (WGS) entry which is preliminary data.</text>
</comment>
<evidence type="ECO:0000256" key="1">
    <source>
        <dbReference type="PIRSR" id="PIRSR637460-1"/>
    </source>
</evidence>
<keyword evidence="2" id="KW-1015">Disulfide bond</keyword>
<name>A0A7K3LNT6_9ACTN</name>
<evidence type="ECO:0000313" key="6">
    <source>
        <dbReference type="Proteomes" id="UP000466307"/>
    </source>
</evidence>
<dbReference type="InterPro" id="IPR037460">
    <property type="entry name" value="SEST-like"/>
</dbReference>
<feature type="disulfide bond" evidence="2">
    <location>
        <begin position="79"/>
        <end position="103"/>
    </location>
</feature>
<dbReference type="SUPFAM" id="SSF52266">
    <property type="entry name" value="SGNH hydrolase"/>
    <property type="match status" value="1"/>
</dbReference>
<dbReference type="InterPro" id="IPR036514">
    <property type="entry name" value="SGNH_hydro_sf"/>
</dbReference>
<accession>A0A7K3LNT6</accession>
<sequence length="304" mass="31584">MRRLLPLVVAMATAFLVGGCTTGDGGEKFTTANTSTSAAAASPTSSGAAPPSARYVNLGDSYAAGTGVTPLVEGSNPFCQRSSRNYAQLLAERLQTPLTDVACAGARTADLTTDQYFGVAPQLDALGPDTELVTLMLGGNDEDTFGGAIRVCGAAAPTDPTGSPCRDQHGDELSAPIAETIEPDLEQGLREIRSAAPHARVVIIGYPWIVPATQGCYPTVRIATGDVPYVRALQADLNAAVRRAAEATGADFVDMSTVSDGHDACAGDDRWVEPQQGSTARITLHPNARGQQAIADQVERTLGR</sequence>
<feature type="domain" description="SGNH hydrolase-type esterase" evidence="4">
    <location>
        <begin position="58"/>
        <end position="293"/>
    </location>
</feature>
<feature type="active site" description="Nucleophile" evidence="1">
    <location>
        <position position="61"/>
    </location>
</feature>
<protein>
    <submittedName>
        <fullName evidence="5">SGNH/GDSL hydrolase family protein</fullName>
    </submittedName>
</protein>
<dbReference type="Gene3D" id="3.40.50.1110">
    <property type="entry name" value="SGNH hydrolase"/>
    <property type="match status" value="1"/>
</dbReference>
<dbReference type="AlphaFoldDB" id="A0A7K3LNT6"/>
<dbReference type="PANTHER" id="PTHR37981">
    <property type="entry name" value="LIPASE 2"/>
    <property type="match status" value="1"/>
</dbReference>
<proteinExistence type="predicted"/>
<dbReference type="InterPro" id="IPR013830">
    <property type="entry name" value="SGNH_hydro"/>
</dbReference>